<sequence length="55" mass="6286">MTRKRLFALLAFLSLLAFFGVVLRFVPRVDLGGAILLGIALAAYDLWIQLRPRRR</sequence>
<keyword evidence="1" id="KW-0472">Membrane</keyword>
<dbReference type="RefSeq" id="WP_165025015.1">
    <property type="nucleotide sequence ID" value="NZ_JAAKZF010000005.1"/>
</dbReference>
<comment type="caution">
    <text evidence="2">The sequence shown here is derived from an EMBL/GenBank/DDBJ whole genome shotgun (WGS) entry which is preliminary data.</text>
</comment>
<protein>
    <submittedName>
        <fullName evidence="2">Uncharacterized protein</fullName>
    </submittedName>
</protein>
<evidence type="ECO:0000313" key="3">
    <source>
        <dbReference type="Proteomes" id="UP001642900"/>
    </source>
</evidence>
<dbReference type="Proteomes" id="UP001642900">
    <property type="component" value="Unassembled WGS sequence"/>
</dbReference>
<evidence type="ECO:0000313" key="2">
    <source>
        <dbReference type="EMBL" id="NGO50846.1"/>
    </source>
</evidence>
<dbReference type="AlphaFoldDB" id="A0A6G4W9C3"/>
<keyword evidence="3" id="KW-1185">Reference proteome</keyword>
<keyword evidence="1" id="KW-1133">Transmembrane helix</keyword>
<proteinExistence type="predicted"/>
<keyword evidence="1" id="KW-0812">Transmembrane</keyword>
<gene>
    <name evidence="2" type="ORF">G6N73_06575</name>
</gene>
<accession>A0A6G4W9C3</accession>
<dbReference type="EMBL" id="JAAKZF010000005">
    <property type="protein sequence ID" value="NGO50846.1"/>
    <property type="molecule type" value="Genomic_DNA"/>
</dbReference>
<reference evidence="2 3" key="1">
    <citation type="submission" date="2020-02" db="EMBL/GenBank/DDBJ databases">
        <title>Genome sequence of strain CCNWXJ40-4.</title>
        <authorList>
            <person name="Gao J."/>
            <person name="Sun J."/>
        </authorList>
    </citation>
    <scope>NUCLEOTIDE SEQUENCE [LARGE SCALE GENOMIC DNA]</scope>
    <source>
        <strain evidence="2 3">CCNWXJ 40-4</strain>
    </source>
</reference>
<organism evidence="2 3">
    <name type="scientific">Allomesorhizobium camelthorni</name>
    <dbReference type="NCBI Taxonomy" id="475069"/>
    <lineage>
        <taxon>Bacteria</taxon>
        <taxon>Pseudomonadati</taxon>
        <taxon>Pseudomonadota</taxon>
        <taxon>Alphaproteobacteria</taxon>
        <taxon>Hyphomicrobiales</taxon>
        <taxon>Phyllobacteriaceae</taxon>
        <taxon>Allomesorhizobium</taxon>
    </lineage>
</organism>
<feature type="transmembrane region" description="Helical" evidence="1">
    <location>
        <begin position="34"/>
        <end position="50"/>
    </location>
</feature>
<name>A0A6G4W9C3_9HYPH</name>
<evidence type="ECO:0000256" key="1">
    <source>
        <dbReference type="SAM" id="Phobius"/>
    </source>
</evidence>